<organism evidence="2 3">
    <name type="scientific">Sulfitobacter sabulilitoris</name>
    <dbReference type="NCBI Taxonomy" id="2562655"/>
    <lineage>
        <taxon>Bacteria</taxon>
        <taxon>Pseudomonadati</taxon>
        <taxon>Pseudomonadota</taxon>
        <taxon>Alphaproteobacteria</taxon>
        <taxon>Rhodobacterales</taxon>
        <taxon>Roseobacteraceae</taxon>
        <taxon>Sulfitobacter</taxon>
    </lineage>
</organism>
<dbReference type="OrthoDB" id="9809543at2"/>
<reference evidence="2 3" key="1">
    <citation type="submission" date="2019-05" db="EMBL/GenBank/DDBJ databases">
        <title>Sulfitobacter sabulilitoris sp. nov., isolated from a marine sand.</title>
        <authorList>
            <person name="Yoon J.-H."/>
        </authorList>
    </citation>
    <scope>NUCLEOTIDE SEQUENCE [LARGE SCALE GENOMIC DNA]</scope>
    <source>
        <strain evidence="2 3">HSMS-29</strain>
    </source>
</reference>
<dbReference type="Proteomes" id="UP000309550">
    <property type="component" value="Unassembled WGS sequence"/>
</dbReference>
<feature type="transmembrane region" description="Helical" evidence="1">
    <location>
        <begin position="170"/>
        <end position="203"/>
    </location>
</feature>
<accession>A0A5S3PLG2</accession>
<feature type="transmembrane region" description="Helical" evidence="1">
    <location>
        <begin position="122"/>
        <end position="150"/>
    </location>
</feature>
<feature type="transmembrane region" description="Helical" evidence="1">
    <location>
        <begin position="76"/>
        <end position="102"/>
    </location>
</feature>
<dbReference type="Pfam" id="PF09955">
    <property type="entry name" value="DUF2189"/>
    <property type="match status" value="1"/>
</dbReference>
<comment type="caution">
    <text evidence="2">The sequence shown here is derived from an EMBL/GenBank/DDBJ whole genome shotgun (WGS) entry which is preliminary data.</text>
</comment>
<sequence>MISGFYVLFGWLMAWITAQTGNTYWLVLAAFGFPLFGPFAAVGLYEVSRRLQTGQPLDWSGVIGVVLQQRERQLPLIGAAIIFIFLFWFFIGHMIFALFLGLSRMTNISSSFAVFLTPNGVTMLAVGTAVGALFALLLYSITVVALPMLLDREVDVMTAMIASFSHVMSYPMVMLGWAAFVAVATLASLAPFFLGLLVVFPILGHATWHFYDLSILPADPA</sequence>
<keyword evidence="1" id="KW-0812">Transmembrane</keyword>
<keyword evidence="3" id="KW-1185">Reference proteome</keyword>
<dbReference type="EMBL" id="VANS01000002">
    <property type="protein sequence ID" value="TMM53056.1"/>
    <property type="molecule type" value="Genomic_DNA"/>
</dbReference>
<proteinExistence type="predicted"/>
<dbReference type="InterPro" id="IPR018692">
    <property type="entry name" value="DUF2189"/>
</dbReference>
<evidence type="ECO:0000313" key="3">
    <source>
        <dbReference type="Proteomes" id="UP000309550"/>
    </source>
</evidence>
<name>A0A5S3PLG2_9RHOB</name>
<protein>
    <submittedName>
        <fullName evidence="2">DUF2189 domain-containing protein</fullName>
    </submittedName>
</protein>
<evidence type="ECO:0000256" key="1">
    <source>
        <dbReference type="SAM" id="Phobius"/>
    </source>
</evidence>
<dbReference type="AlphaFoldDB" id="A0A5S3PLG2"/>
<gene>
    <name evidence="2" type="ORF">FDT80_11535</name>
</gene>
<keyword evidence="1" id="KW-1133">Transmembrane helix</keyword>
<evidence type="ECO:0000313" key="2">
    <source>
        <dbReference type="EMBL" id="TMM53056.1"/>
    </source>
</evidence>
<keyword evidence="1" id="KW-0472">Membrane</keyword>